<dbReference type="InterPro" id="IPR001434">
    <property type="entry name" value="OmcB-like_DUF11"/>
</dbReference>
<feature type="domain" description="Ig-like" evidence="4">
    <location>
        <begin position="1131"/>
        <end position="1205"/>
    </location>
</feature>
<dbReference type="NCBIfam" id="TIGR01451">
    <property type="entry name" value="B_ant_repeat"/>
    <property type="match status" value="2"/>
</dbReference>
<dbReference type="InterPro" id="IPR013783">
    <property type="entry name" value="Ig-like_fold"/>
</dbReference>
<keyword evidence="2" id="KW-0732">Signal</keyword>
<evidence type="ECO:0000313" key="6">
    <source>
        <dbReference type="EMBL" id="MRX66797.1"/>
    </source>
</evidence>
<dbReference type="InterPro" id="IPR044023">
    <property type="entry name" value="Ig_7"/>
</dbReference>
<evidence type="ECO:0000313" key="7">
    <source>
        <dbReference type="Proteomes" id="UP000468990"/>
    </source>
</evidence>
<proteinExistence type="predicted"/>
<dbReference type="Gene3D" id="2.60.40.10">
    <property type="entry name" value="Immunoglobulins"/>
    <property type="match status" value="2"/>
</dbReference>
<accession>A0ABW9Q1M5</accession>
<sequence length="2874" mass="297189">MRNSTSNQSRFSRLNLFIAFLFLISFSASAQFYTKHYIAPAPWQYFSKANEIVISTNSLTEVTITLTKSDGTFEATLKATKGAPAVYRFKLNATTLPMNPLNTVLNGVGLIITSTGPTAVNLRNVASDDYIRGENADAYIKGNAALTSFGDAGLGIRFRVGYYRDGSLGNFGGLGDQRPIYSVMATVDNTTVKIDNTITATLNAGQSYLFKAPIGTLVETSNPAVMNTAAGIDTPDGCGDGAYNQIPPEAVLGTEYFLVRGTGNDTAEQTTVVATKDDTNLTINGYSTTGALVSTINVNLPQAGKFYTFKNGVPNNGNSVTSFTSSRVFADKRVAVYSGTAQSCEVDISTIAPVSECGGSNFIETAKFKNYQEGTLDYFGYILLRSATEIVTVNGNNIANISGIGARYQIGTTGWYLINFNSVQIGSPDVLSIASNAKLTVSIVQQAGGFSMAGFFSNFAAQPDEPTLTYISGGGCTNNTAELTTPPNFAPYQWYYNGTAISGANSSTYTATKTGNYSVSSTLACGAQTQSKPVTVTLCTDLGITKTVDNATPCIGSNVEFTVKVTNLGGNNVSGVSVNDLLPSGYTYVSSTSSIGIYDSSIGTWSIGDVDAQTSVTLKITATVKATGNYTNTASLPASIDINTANNSASAAVNPKLSNLVITNPVAVCSPLTVDLTASAITAGSSSNLTLSYWTNSTATTSYSTPTAAVAGTYYIKAVSSDGCVFVKPVVVTVNALPTTPTINVNSGQASCGTSGGVVLRSTSSANTLGGSGSSYLWSTGENTRSITITTDGVYSLKIINSSGCVSNSSASITVTLTPATPTASNQTFCSSENKKVGDLVATGSNIKWYSANSGGTALSTNQNLPTTAGTYNYYASQTSANNCESTRTAIVVTINNTSSAPIASAQTFCAADNKKISDLSPSGPTIKWYDTNSSSSALAGTTVLTSKTYYVSQTANSCGESARTAVVVTINNVPGAPTALSQTFCVNDEKTVNDLAVTLNAGSTKKWYNASTAGTAYSGTELLTTRTYYVSQTNACGESTRTPVVVTVNTTSAPTASAQTFCAIDSKTVNDLAVTLASGASKKWYNASVGGTAYVGNEVLFSGTYYVSQILNSCESTRTAVAVTVNNTAAPIASSQTFCVIDNKTVNDLAVTLISGATKKWYSASSGGTLYNGTETLASANYYVSQTLNNCESSRILVAVTVNPTPATPSISAGGSTTFCTGGNVVLTSSSGIGYLWSNGATTQSITASNSGNYSVQVSNASGCYSASSTPVTVTVNTIPSAPTVSVADNCNGTSTLSTTATGTLLWSTGETTSSITVSIPGNYSVTQTVNGCTSASGSGTAAPKTAPSAPTVSVADNCNGTSTLSTTATGTLLWSTGETTSSITVSIPGNYSVTQTVNGCTSASGSGTAAPKTAPSAPTASSQTFCAVDAKIVNDLVAVGSNLKWYNASTGGSLYLGTETLTDGIYYVSQTTNDCESNRTAVTVTITSKPAKVITTATICSGDIYKWSVNSVDYTVSGTYPIVNNGCTADQELHLTVINVASPIVGLITQPTCLSSTASVELSGLPTGSWTINPGNITGNTAATTITGLIGGNVYNYTVTDSLGCQSVPSANVAVSNYICAEDDTPSIINGAAGGTISTVFVNDKINGASFLSTDVTVSTSPLPTGIVFNSNGTITVAPNTFAGTYSITYTICMSANASVCDSATVDIVVERPVIDAVTETTTAINSNNGGRTISLTANDTLNGTPVTVGTGAGQVTFTLVSTLPTGLTLNADKTITVAPGTASGSYEVEYAICDNDHALNCDTVKSYIQVTGDVLVANTDNPTAVTQSATAQTIITVVDNDTRNGQPLTASEVKITTTVADPSGYLTLDPTTGVATLGANAPAGAYSLTYSICDKANASNCSTATVTLTVNAPVVIPVIDAVTETTTAINSNNGGTTISLTANDTLNGTPVTVGTGAGKVTFTLVSTLPAGLTINADKTITVAPGTASGNYEVEYTICDNDHALNCDTVKSYIQVTGDVLVANTDNPTAVTQSTTAQTIITVVDNDTRNGQPLTASEVKITTTVADPSGYLTLDPTTGVATLGANAPAGAYSLTYSICDKTNASNCSTASVNLTVNAPVVIPVIDAVTETTTAINSNNGGTTISLTANDTLNGTPVTVGTGAGKVTFTLVSTLPAGLTINADKTITVAPGTASGNYEVEYTICDNDHALNCDTVKSYIQVTGDLLVLKDDLVGPIAGVNHPMTVVNVLGNDTKNGLPITSSDVNLSVTIADPAGYLTLNPDGTIILKENAPAGTYGLTYQVCELNTTNCKTADVKVTVVLPTMTVTTNSYCSNNVPYVSYNVTPDNFTTNNLLTVKWIDSDNNVVATQTNLPLSGSILWPGAIVDSNGIGVDWPGWLFANGQWTEGADGFEKTRTGVTMEFSLNPTVSTIVSYPPATPQCNARPTFEIKANNDAAGPIDAKKGISTALNIFSNDRLNGTAVNQTAVVLTTVIPNSNLILNADGSVDVKTGTPSGTYQLTYQICEASNSSNCSQAVVNVTVVNSEDPAPAPQIITKDDLQVNVDGINGQLEFINVLDNDLVNGLPIDPANVVISNTPKSPYFEFNADGTVNVKPNTPGGSYSLVYQVCEKANSSNCSSSTLNVFVEVPNIAIIKTAVFNDENGNGFANAGETITYKFKVTNTGNVPLTNVSVSDPLPGVVVSGQTINLGVGESNDNNFTAKYKITQSDIISGTVSNQATAFGKSARGVEVEDKSDDESNSGDRPTVLSLDGCKIKVLNAFSPNGDSKNARFYIQGIECYPDNTVEIYNRWGVLVFDIDHYNNEDRVFVGVSAGRATIKESDGLPVGTYFYILKYKDSDSNQHEQSGYLYLNK</sequence>
<evidence type="ECO:0000259" key="3">
    <source>
        <dbReference type="Pfam" id="PF01345"/>
    </source>
</evidence>
<feature type="domain" description="DUF7507" evidence="5">
    <location>
        <begin position="2650"/>
        <end position="2754"/>
    </location>
</feature>
<gene>
    <name evidence="6" type="ORF">GJU42_02335</name>
</gene>
<keyword evidence="7" id="KW-1185">Reference proteome</keyword>
<dbReference type="Pfam" id="PF01345">
    <property type="entry name" value="DUF11"/>
    <property type="match status" value="1"/>
</dbReference>
<feature type="region of interest" description="Disordered" evidence="1">
    <location>
        <begin position="2747"/>
        <end position="2766"/>
    </location>
</feature>
<evidence type="ECO:0000256" key="1">
    <source>
        <dbReference type="SAM" id="MobiDB-lite"/>
    </source>
</evidence>
<name>A0ABW9Q1M5_9FLAO</name>
<feature type="chain" id="PRO_5047307534" evidence="2">
    <location>
        <begin position="31"/>
        <end position="2874"/>
    </location>
</feature>
<feature type="signal peptide" evidence="2">
    <location>
        <begin position="1"/>
        <end position="30"/>
    </location>
</feature>
<evidence type="ECO:0000259" key="4">
    <source>
        <dbReference type="Pfam" id="PF19081"/>
    </source>
</evidence>
<evidence type="ECO:0000256" key="2">
    <source>
        <dbReference type="SAM" id="SignalP"/>
    </source>
</evidence>
<feature type="domain" description="DUF11" evidence="3">
    <location>
        <begin position="541"/>
        <end position="653"/>
    </location>
</feature>
<protein>
    <submittedName>
        <fullName evidence="6">DUF11 domain-containing protein</fullName>
    </submittedName>
</protein>
<feature type="domain" description="Ig-like" evidence="4">
    <location>
        <begin position="1417"/>
        <end position="1489"/>
    </location>
</feature>
<feature type="domain" description="Ig-like" evidence="4">
    <location>
        <begin position="975"/>
        <end position="1050"/>
    </location>
</feature>
<dbReference type="InterPro" id="IPR055354">
    <property type="entry name" value="DUF7507"/>
</dbReference>
<organism evidence="6 7">
    <name type="scientific">Flavobacterium resistens</name>
    <dbReference type="NCBI Taxonomy" id="443612"/>
    <lineage>
        <taxon>Bacteria</taxon>
        <taxon>Pseudomonadati</taxon>
        <taxon>Bacteroidota</taxon>
        <taxon>Flavobacteriia</taxon>
        <taxon>Flavobacteriales</taxon>
        <taxon>Flavobacteriaceae</taxon>
        <taxon>Flavobacterium</taxon>
    </lineage>
</organism>
<comment type="caution">
    <text evidence="6">The sequence shown here is derived from an EMBL/GenBank/DDBJ whole genome shotgun (WGS) entry which is preliminary data.</text>
</comment>
<evidence type="ECO:0000259" key="5">
    <source>
        <dbReference type="Pfam" id="PF24346"/>
    </source>
</evidence>
<dbReference type="RefSeq" id="WP_154275313.1">
    <property type="nucleotide sequence ID" value="NZ_WKKG01000001.1"/>
</dbReference>
<dbReference type="InterPro" id="IPR047589">
    <property type="entry name" value="DUF11_rpt"/>
</dbReference>
<feature type="domain" description="Ig-like" evidence="4">
    <location>
        <begin position="901"/>
        <end position="972"/>
    </location>
</feature>
<dbReference type="Pfam" id="PF13585">
    <property type="entry name" value="CHU_C"/>
    <property type="match status" value="1"/>
</dbReference>
<dbReference type="EMBL" id="WKKG01000001">
    <property type="protein sequence ID" value="MRX66797.1"/>
    <property type="molecule type" value="Genomic_DNA"/>
</dbReference>
<dbReference type="Proteomes" id="UP000468990">
    <property type="component" value="Unassembled WGS sequence"/>
</dbReference>
<feature type="domain" description="Ig-like" evidence="4">
    <location>
        <begin position="1054"/>
        <end position="1127"/>
    </location>
</feature>
<feature type="domain" description="Ig-like" evidence="4">
    <location>
        <begin position="819"/>
        <end position="896"/>
    </location>
</feature>
<dbReference type="Pfam" id="PF24346">
    <property type="entry name" value="DUF7507"/>
    <property type="match status" value="1"/>
</dbReference>
<dbReference type="Pfam" id="PF19081">
    <property type="entry name" value="Ig_7"/>
    <property type="match status" value="6"/>
</dbReference>
<reference evidence="6 7" key="1">
    <citation type="submission" date="2019-11" db="EMBL/GenBank/DDBJ databases">
        <title>Flavobacterium resistens genome.</title>
        <authorList>
            <person name="Wilson V.M."/>
            <person name="Newman J.D."/>
        </authorList>
    </citation>
    <scope>NUCLEOTIDE SEQUENCE [LARGE SCALE GENOMIC DNA]</scope>
    <source>
        <strain evidence="6 7">DSM 19382</strain>
    </source>
</reference>